<accession>A0A2P2E5T4</accession>
<dbReference type="Pfam" id="PF07750">
    <property type="entry name" value="GcrA"/>
    <property type="match status" value="1"/>
</dbReference>
<dbReference type="InterPro" id="IPR011681">
    <property type="entry name" value="GcrA"/>
</dbReference>
<keyword evidence="2" id="KW-1185">Reference proteome</keyword>
<gene>
    <name evidence="1" type="ORF">PbB2_00081</name>
</gene>
<evidence type="ECO:0000313" key="2">
    <source>
        <dbReference type="Proteomes" id="UP000245086"/>
    </source>
</evidence>
<dbReference type="EMBL" id="BFBR01000001">
    <property type="protein sequence ID" value="GBF56425.1"/>
    <property type="molecule type" value="Genomic_DNA"/>
</dbReference>
<organism evidence="1 2">
    <name type="scientific">Candidatus Phycosocius bacilliformis</name>
    <dbReference type="NCBI Taxonomy" id="1445552"/>
    <lineage>
        <taxon>Bacteria</taxon>
        <taxon>Pseudomonadati</taxon>
        <taxon>Pseudomonadota</taxon>
        <taxon>Alphaproteobacteria</taxon>
        <taxon>Caulobacterales</taxon>
        <taxon>Caulobacterales incertae sedis</taxon>
        <taxon>Candidatus Phycosocius</taxon>
    </lineage>
</organism>
<evidence type="ECO:0008006" key="3">
    <source>
        <dbReference type="Google" id="ProtNLM"/>
    </source>
</evidence>
<name>A0A2P2E5T4_9PROT</name>
<reference evidence="1 2" key="1">
    <citation type="journal article" date="2018" name="Genome Announc.">
        <title>Draft Genome Sequence of "Candidatus Phycosocius bacilliformis," an Alphaproteobacterial Ectosymbiont of the Hydrocarbon-Producing Green Alga Botryococcus braunii.</title>
        <authorList>
            <person name="Tanabe Y."/>
            <person name="Yamaguchi H."/>
            <person name="Watanabe M.M."/>
        </authorList>
    </citation>
    <scope>NUCLEOTIDE SEQUENCE [LARGE SCALE GENOMIC DNA]</scope>
    <source>
        <strain evidence="1 2">BOTRYCO-2</strain>
    </source>
</reference>
<dbReference type="Proteomes" id="UP000245086">
    <property type="component" value="Unassembled WGS sequence"/>
</dbReference>
<proteinExistence type="predicted"/>
<sequence length="215" mass="23782">MTEKWTDEATELAVMMRKRGDTAAAIAHALARQLGFVVSRNAVIGKMKRMEEAGKIPKFERPTTPRLVNAVKPAPRPKPTRKWRDLLAAKRAAADPDAAALAAEQIEVQPAPKPLADIYTRVELAGRSSVTLTDLRQHHCRFPQEDAQGRTVFCGKPRVAGSSWCAEHQARCVVVIEPKAKKGPTRRGRGPARHERAVPLRTVFDRTTAGLDMLR</sequence>
<comment type="caution">
    <text evidence="1">The sequence shown here is derived from an EMBL/GenBank/DDBJ whole genome shotgun (WGS) entry which is preliminary data.</text>
</comment>
<protein>
    <recommendedName>
        <fullName evidence="3">GcrA cell cycle regulator</fullName>
    </recommendedName>
</protein>
<dbReference type="RefSeq" id="WP_108983317.1">
    <property type="nucleotide sequence ID" value="NZ_BFBR01000001.1"/>
</dbReference>
<evidence type="ECO:0000313" key="1">
    <source>
        <dbReference type="EMBL" id="GBF56425.1"/>
    </source>
</evidence>
<dbReference type="AlphaFoldDB" id="A0A2P2E5T4"/>
<dbReference type="OrthoDB" id="8252039at2"/>